<dbReference type="Proteomes" id="UP001162030">
    <property type="component" value="Chromosome"/>
</dbReference>
<dbReference type="CDD" id="cd00555">
    <property type="entry name" value="Maf"/>
    <property type="match status" value="1"/>
</dbReference>
<reference evidence="6 7" key="1">
    <citation type="submission" date="2023-03" db="EMBL/GenBank/DDBJ databases">
        <authorList>
            <person name="Pearce D."/>
        </authorList>
    </citation>
    <scope>NUCLEOTIDE SEQUENCE [LARGE SCALE GENOMIC DNA]</scope>
    <source>
        <strain evidence="6">Msz</strain>
    </source>
</reference>
<sequence>MTKIVLASSSTYRQDLLKKLGLEFEAVSPRVVETPGFDESPDNQALRLAKEKAAAAAPRFPESLIIGSDQVAVLNGRQLVKPMTRDNAIRQLRESSGQRVAFYTAVSVLHTTTGEMKTDIDRCAVYFRSLDDREIERYVDRERPFDCAGGFKSEGLGIVLFEKFEGEDPNALVGLPLIRLARLLTSFGIRVV</sequence>
<dbReference type="Pfam" id="PF02545">
    <property type="entry name" value="Maf"/>
    <property type="match status" value="1"/>
</dbReference>
<accession>A0ABN8X704</accession>
<dbReference type="Gene3D" id="3.90.950.10">
    <property type="match status" value="1"/>
</dbReference>
<feature type="site" description="Important for substrate specificity" evidence="5">
    <location>
        <position position="70"/>
    </location>
</feature>
<evidence type="ECO:0000256" key="4">
    <source>
        <dbReference type="ARBA" id="ARBA00023080"/>
    </source>
</evidence>
<dbReference type="PIRSF" id="PIRSF006305">
    <property type="entry name" value="Maf"/>
    <property type="match status" value="1"/>
</dbReference>
<gene>
    <name evidence="6" type="primary">yceF</name>
    <name evidence="6" type="ORF">MSZNOR_3753</name>
</gene>
<dbReference type="RefSeq" id="WP_026609300.1">
    <property type="nucleotide sequence ID" value="NZ_OX458333.1"/>
</dbReference>
<keyword evidence="4 5" id="KW-0546">Nucleotide metabolism</keyword>
<evidence type="ECO:0000256" key="1">
    <source>
        <dbReference type="ARBA" id="ARBA00004496"/>
    </source>
</evidence>
<evidence type="ECO:0000313" key="6">
    <source>
        <dbReference type="EMBL" id="CAI8916409.1"/>
    </source>
</evidence>
<name>A0ABN8X704_9GAMM</name>
<comment type="similarity">
    <text evidence="5">Belongs to the Maf family. YceF subfamily.</text>
</comment>
<dbReference type="EC" id="3.6.1.-" evidence="5"/>
<keyword evidence="3 5" id="KW-0378">Hydrolase</keyword>
<comment type="caution">
    <text evidence="5">Lacks conserved residue(s) required for the propagation of feature annotation.</text>
</comment>
<dbReference type="PANTHER" id="PTHR43213:SF10">
    <property type="entry name" value="7-METHYL-GTP PYROPHOSPHATASE"/>
    <property type="match status" value="1"/>
</dbReference>
<dbReference type="InterPro" id="IPR029001">
    <property type="entry name" value="ITPase-like_fam"/>
</dbReference>
<comment type="function">
    <text evidence="5">Nucleoside triphosphate pyrophosphatase that hydrolyzes 7-methyl-GTP (m(7)GTP). May have a dual role in cell division arrest and in preventing the incorporation of modified nucleotides into cellular nucleic acids.</text>
</comment>
<proteinExistence type="inferred from homology"/>
<keyword evidence="7" id="KW-1185">Reference proteome</keyword>
<feature type="site" description="Important for substrate specificity" evidence="5">
    <location>
        <position position="12"/>
    </location>
</feature>
<dbReference type="PANTHER" id="PTHR43213">
    <property type="entry name" value="BIFUNCTIONAL DTTP/UTP PYROPHOSPHATASE/METHYLTRANSFERASE PROTEIN-RELATED"/>
    <property type="match status" value="1"/>
</dbReference>
<evidence type="ECO:0000256" key="5">
    <source>
        <dbReference type="HAMAP-Rule" id="MF_00528"/>
    </source>
</evidence>
<comment type="catalytic activity">
    <reaction evidence="5">
        <text>N(7)-methyl-GTP + H2O = N(7)-methyl-GMP + diphosphate + H(+)</text>
        <dbReference type="Rhea" id="RHEA:58744"/>
        <dbReference type="ChEBI" id="CHEBI:15377"/>
        <dbReference type="ChEBI" id="CHEBI:15378"/>
        <dbReference type="ChEBI" id="CHEBI:33019"/>
        <dbReference type="ChEBI" id="CHEBI:58285"/>
        <dbReference type="ChEBI" id="CHEBI:87133"/>
    </reaction>
</comment>
<comment type="cofactor">
    <cofactor evidence="5">
        <name>a divalent metal cation</name>
        <dbReference type="ChEBI" id="CHEBI:60240"/>
    </cofactor>
</comment>
<protein>
    <recommendedName>
        <fullName evidence="5">7-methyl-GTP pyrophosphatase</fullName>
        <shortName evidence="5">m(7)GTP pyrophosphatase</shortName>
        <ecNumber evidence="5">3.6.1.-</ecNumber>
    </recommendedName>
</protein>
<evidence type="ECO:0000256" key="2">
    <source>
        <dbReference type="ARBA" id="ARBA00022490"/>
    </source>
</evidence>
<dbReference type="HAMAP" id="MF_00528">
    <property type="entry name" value="Maf"/>
    <property type="match status" value="1"/>
</dbReference>
<keyword evidence="2 5" id="KW-0963">Cytoplasm</keyword>
<dbReference type="InterPro" id="IPR003697">
    <property type="entry name" value="Maf-like"/>
</dbReference>
<comment type="subcellular location">
    <subcellularLocation>
        <location evidence="1 5">Cytoplasm</location>
    </subcellularLocation>
</comment>
<dbReference type="NCBIfam" id="TIGR00172">
    <property type="entry name" value="maf"/>
    <property type="match status" value="1"/>
</dbReference>
<evidence type="ECO:0000313" key="7">
    <source>
        <dbReference type="Proteomes" id="UP001162030"/>
    </source>
</evidence>
<organism evidence="6 7">
    <name type="scientific">Methylocaldum szegediense</name>
    <dbReference type="NCBI Taxonomy" id="73780"/>
    <lineage>
        <taxon>Bacteria</taxon>
        <taxon>Pseudomonadati</taxon>
        <taxon>Pseudomonadota</taxon>
        <taxon>Gammaproteobacteria</taxon>
        <taxon>Methylococcales</taxon>
        <taxon>Methylococcaceae</taxon>
        <taxon>Methylocaldum</taxon>
    </lineage>
</organism>
<dbReference type="EMBL" id="OX458333">
    <property type="protein sequence ID" value="CAI8916409.1"/>
    <property type="molecule type" value="Genomic_DNA"/>
</dbReference>
<evidence type="ECO:0000256" key="3">
    <source>
        <dbReference type="ARBA" id="ARBA00022801"/>
    </source>
</evidence>
<feature type="active site" description="Proton acceptor" evidence="5">
    <location>
        <position position="69"/>
    </location>
</feature>
<feature type="site" description="Important for substrate specificity" evidence="5">
    <location>
        <position position="154"/>
    </location>
</feature>
<dbReference type="SUPFAM" id="SSF52972">
    <property type="entry name" value="ITPase-like"/>
    <property type="match status" value="1"/>
</dbReference>